<feature type="transmembrane region" description="Helical" evidence="6">
    <location>
        <begin position="290"/>
        <end position="316"/>
    </location>
</feature>
<feature type="transmembrane region" description="Helical" evidence="6">
    <location>
        <begin position="115"/>
        <end position="133"/>
    </location>
</feature>
<keyword evidence="3 6" id="KW-0812">Transmembrane</keyword>
<feature type="transmembrane region" description="Helical" evidence="6">
    <location>
        <begin position="336"/>
        <end position="359"/>
    </location>
</feature>
<keyword evidence="8" id="KW-1185">Reference proteome</keyword>
<dbReference type="AlphaFoldDB" id="C5RBI1"/>
<accession>C5RBI1</accession>
<evidence type="ECO:0000256" key="4">
    <source>
        <dbReference type="ARBA" id="ARBA00022989"/>
    </source>
</evidence>
<dbReference type="HOGENOM" id="CLU_007946_15_12_9"/>
<evidence type="ECO:0000313" key="8">
    <source>
        <dbReference type="Proteomes" id="UP000004528"/>
    </source>
</evidence>
<dbReference type="EMBL" id="ACKU01000020">
    <property type="protein sequence ID" value="EER74455.1"/>
    <property type="molecule type" value="Genomic_DNA"/>
</dbReference>
<feature type="transmembrane region" description="Helical" evidence="6">
    <location>
        <begin position="251"/>
        <end position="269"/>
    </location>
</feature>
<evidence type="ECO:0000256" key="5">
    <source>
        <dbReference type="ARBA" id="ARBA00023136"/>
    </source>
</evidence>
<evidence type="ECO:0000256" key="1">
    <source>
        <dbReference type="ARBA" id="ARBA00004141"/>
    </source>
</evidence>
<evidence type="ECO:0000256" key="2">
    <source>
        <dbReference type="ARBA" id="ARBA00022448"/>
    </source>
</evidence>
<feature type="transmembrane region" description="Helical" evidence="6">
    <location>
        <begin position="445"/>
        <end position="465"/>
    </location>
</feature>
<feature type="transmembrane region" description="Helical" evidence="6">
    <location>
        <begin position="392"/>
        <end position="410"/>
    </location>
</feature>
<protein>
    <submittedName>
        <fullName evidence="7">Amino acid transporter</fullName>
    </submittedName>
</protein>
<organism evidence="7 8">
    <name type="scientific">Weissella paramesenteroides ATCC 33313</name>
    <dbReference type="NCBI Taxonomy" id="585506"/>
    <lineage>
        <taxon>Bacteria</taxon>
        <taxon>Bacillati</taxon>
        <taxon>Bacillota</taxon>
        <taxon>Bacilli</taxon>
        <taxon>Lactobacillales</taxon>
        <taxon>Lactobacillaceae</taxon>
        <taxon>Weissella</taxon>
    </lineage>
</organism>
<comment type="caution">
    <text evidence="7">The sequence shown here is derived from an EMBL/GenBank/DDBJ whole genome shotgun (WGS) entry which is preliminary data.</text>
</comment>
<dbReference type="Gene3D" id="1.20.1740.10">
    <property type="entry name" value="Amino acid/polyamine transporter I"/>
    <property type="match status" value="1"/>
</dbReference>
<name>C5RBI1_WEIPA</name>
<dbReference type="Pfam" id="PF13520">
    <property type="entry name" value="AA_permease_2"/>
    <property type="match status" value="1"/>
</dbReference>
<evidence type="ECO:0000256" key="3">
    <source>
        <dbReference type="ARBA" id="ARBA00022692"/>
    </source>
</evidence>
<feature type="transmembrane region" description="Helical" evidence="6">
    <location>
        <begin position="213"/>
        <end position="231"/>
    </location>
</feature>
<dbReference type="GO" id="GO:0015171">
    <property type="term" value="F:amino acid transmembrane transporter activity"/>
    <property type="evidence" value="ECO:0007669"/>
    <property type="project" value="TreeGrafter"/>
</dbReference>
<keyword evidence="2" id="KW-0813">Transport</keyword>
<evidence type="ECO:0000256" key="6">
    <source>
        <dbReference type="SAM" id="Phobius"/>
    </source>
</evidence>
<sequence>MSISVFYLQIIFSVIESLKSNEKGKKIMSSLFRKKDINTLTENASPLKRTLRTWDLTFLGIGAIIGTGIFVLTGKGALTAGPALSVSFLIAAICCGFAGLCYAEFASMAPVAGSAYTYSYIAFGEIIAFIMGWDLILEYALGAATVSVGWSGYFVNLLDNMGIHIPTALTAAAGTTPGVSTYFNLPAFVIVLIITWIISIGITQTKRVNDTMVIVKLAVIILFIVCTVWFIKPGNWHPFSPFGLYSHTNGVATGIIPAASIVFFSFIGFDSVSSSAEETINPSKTLPRGILYSLLISTVLYIIMTLIMTGVVKYTVFEKYLNAPILAVLAKTGQTWLSIIVSLGAILGMTTVILVQLYGQSRISYSMSRDGLFPEFFGHVDEKHQTPFKGTWFFGIITALAGGFINLNILSELVNIGTLTAFILVSAGVMIMRRTQPDLHRGFKAPWVPVTPIIAIAFCIVLIAGLNWETWLRFLVWLAFGMILYFSYGRRHADAKF</sequence>
<dbReference type="InterPro" id="IPR002293">
    <property type="entry name" value="AA/rel_permease1"/>
</dbReference>
<feature type="transmembrane region" description="Helical" evidence="6">
    <location>
        <begin position="416"/>
        <end position="433"/>
    </location>
</feature>
<reference evidence="7 8" key="1">
    <citation type="submission" date="2009-04" db="EMBL/GenBank/DDBJ databases">
        <authorList>
            <person name="Qin X."/>
            <person name="Bachman B."/>
            <person name="Battles P."/>
            <person name="Bell A."/>
            <person name="Bess C."/>
            <person name="Bickham C."/>
            <person name="Chaboub L."/>
            <person name="Chen D."/>
            <person name="Coyle M."/>
            <person name="Deiros D.R."/>
            <person name="Dinh H."/>
            <person name="Forbes L."/>
            <person name="Fowler G."/>
            <person name="Francisco L."/>
            <person name="Fu Q."/>
            <person name="Gubbala S."/>
            <person name="Hale W."/>
            <person name="Han Y."/>
            <person name="Hemphill L."/>
            <person name="Highlander S.K."/>
            <person name="Hirani K."/>
            <person name="Hogues M."/>
            <person name="Jackson L."/>
            <person name="Jakkamsetti A."/>
            <person name="Javaid M."/>
            <person name="Jiang H."/>
            <person name="Korchina V."/>
            <person name="Kovar C."/>
            <person name="Lara F."/>
            <person name="Lee S."/>
            <person name="Mata R."/>
            <person name="Mathew T."/>
            <person name="Moen C."/>
            <person name="Morales K."/>
            <person name="Munidasa M."/>
            <person name="Nazareth L."/>
            <person name="Ngo R."/>
            <person name="Nguyen L."/>
            <person name="Okwuonu G."/>
            <person name="Ongeri F."/>
            <person name="Patil S."/>
            <person name="Petrosino J."/>
            <person name="Pham C."/>
            <person name="Pham P."/>
            <person name="Pu L.-L."/>
            <person name="Puazo M."/>
            <person name="Raj R."/>
            <person name="Reid J."/>
            <person name="Rouhana J."/>
            <person name="Saada N."/>
            <person name="Shang Y."/>
            <person name="Simmons D."/>
            <person name="Thornton R."/>
            <person name="Warren J."/>
            <person name="Weissenberger G."/>
            <person name="Zhang J."/>
            <person name="Zhang L."/>
            <person name="Zhou C."/>
            <person name="Zhu D."/>
            <person name="Muzny D."/>
            <person name="Worley K."/>
            <person name="Gibbs R."/>
        </authorList>
    </citation>
    <scope>NUCLEOTIDE SEQUENCE [LARGE SCALE GENOMIC DNA]</scope>
    <source>
        <strain evidence="7 8">ATCC 33313</strain>
    </source>
</reference>
<dbReference type="Proteomes" id="UP000004528">
    <property type="component" value="Unassembled WGS sequence"/>
</dbReference>
<feature type="transmembrane region" description="Helical" evidence="6">
    <location>
        <begin position="471"/>
        <end position="488"/>
    </location>
</feature>
<gene>
    <name evidence="7" type="ORF">HMPREF0877_1327</name>
</gene>
<keyword evidence="5 6" id="KW-0472">Membrane</keyword>
<dbReference type="STRING" id="585506.HMPREF0877_1327"/>
<feature type="transmembrane region" description="Helical" evidence="6">
    <location>
        <begin position="84"/>
        <end position="103"/>
    </location>
</feature>
<keyword evidence="4 6" id="KW-1133">Transmembrane helix</keyword>
<dbReference type="eggNOG" id="COG0531">
    <property type="taxonomic scope" value="Bacteria"/>
</dbReference>
<feature type="transmembrane region" description="Helical" evidence="6">
    <location>
        <begin position="56"/>
        <end position="78"/>
    </location>
</feature>
<evidence type="ECO:0000313" key="7">
    <source>
        <dbReference type="EMBL" id="EER74455.1"/>
    </source>
</evidence>
<dbReference type="PANTHER" id="PTHR43243">
    <property type="entry name" value="INNER MEMBRANE TRANSPORTER YGJI-RELATED"/>
    <property type="match status" value="1"/>
</dbReference>
<feature type="transmembrane region" description="Helical" evidence="6">
    <location>
        <begin position="182"/>
        <end position="201"/>
    </location>
</feature>
<dbReference type="PANTHER" id="PTHR43243:SF4">
    <property type="entry name" value="CATIONIC AMINO ACID TRANSPORTER 4"/>
    <property type="match status" value="1"/>
</dbReference>
<comment type="subcellular location">
    <subcellularLocation>
        <location evidence="1">Membrane</location>
        <topology evidence="1">Multi-pass membrane protein</topology>
    </subcellularLocation>
</comment>
<proteinExistence type="predicted"/>
<dbReference type="GO" id="GO:0016020">
    <property type="term" value="C:membrane"/>
    <property type="evidence" value="ECO:0007669"/>
    <property type="project" value="UniProtKB-SubCell"/>
</dbReference>
<dbReference type="PIRSF" id="PIRSF006060">
    <property type="entry name" value="AA_transporter"/>
    <property type="match status" value="1"/>
</dbReference>